<dbReference type="Gene3D" id="3.40.30.10">
    <property type="entry name" value="Glutaredoxin"/>
    <property type="match status" value="1"/>
</dbReference>
<dbReference type="Pfam" id="PF01323">
    <property type="entry name" value="DSBA"/>
    <property type="match status" value="1"/>
</dbReference>
<evidence type="ECO:0000256" key="6">
    <source>
        <dbReference type="SAM" id="SignalP"/>
    </source>
</evidence>
<dbReference type="Pfam" id="PF18312">
    <property type="entry name" value="ScsC_N"/>
    <property type="match status" value="1"/>
</dbReference>
<accession>X5MP47</accession>
<dbReference type="PROSITE" id="PS51352">
    <property type="entry name" value="THIOREDOXIN_2"/>
    <property type="match status" value="1"/>
</dbReference>
<feature type="chain" id="PRO_5004958105" evidence="6">
    <location>
        <begin position="34"/>
        <end position="265"/>
    </location>
</feature>
<keyword evidence="3" id="KW-1015">Disulfide bond</keyword>
<reference evidence="8 9" key="1">
    <citation type="journal article" date="2014" name="Front. Genet.">
        <title>Genome and metabolic network of "Candidatus Phaeomarinobacter ectocarpi" Ec32, a new candidate genus of Alphaproteobacteria frequently associated with brown algae.</title>
        <authorList>
            <person name="Dittami S.M."/>
            <person name="Barbeyron T."/>
            <person name="Boyen C."/>
            <person name="Cambefort J."/>
            <person name="Collet G."/>
            <person name="Delage L."/>
            <person name="Gobet A."/>
            <person name="Groisillier A."/>
            <person name="Leblanc C."/>
            <person name="Michel G."/>
            <person name="Scornet D."/>
            <person name="Siegel A."/>
            <person name="Tapia J.E."/>
            <person name="Tonon T."/>
        </authorList>
    </citation>
    <scope>NUCLEOTIDE SEQUENCE [LARGE SCALE GENOMIC DNA]</scope>
    <source>
        <strain evidence="8 9">Ec32</strain>
    </source>
</reference>
<keyword evidence="4" id="KW-0676">Redox-active center</keyword>
<evidence type="ECO:0000313" key="9">
    <source>
        <dbReference type="Proteomes" id="UP000032160"/>
    </source>
</evidence>
<dbReference type="GO" id="GO:0016491">
    <property type="term" value="F:oxidoreductase activity"/>
    <property type="evidence" value="ECO:0007669"/>
    <property type="project" value="UniProtKB-KW"/>
</dbReference>
<dbReference type="InterPro" id="IPR013766">
    <property type="entry name" value="Thioredoxin_domain"/>
</dbReference>
<keyword evidence="2" id="KW-0560">Oxidoreductase</keyword>
<feature type="domain" description="Thioredoxin" evidence="7">
    <location>
        <begin position="78"/>
        <end position="259"/>
    </location>
</feature>
<dbReference type="Proteomes" id="UP000032160">
    <property type="component" value="Chromosome I"/>
</dbReference>
<dbReference type="AlphaFoldDB" id="X5MP47"/>
<keyword evidence="1 6" id="KW-0732">Signal</keyword>
<evidence type="ECO:0000259" key="7">
    <source>
        <dbReference type="PROSITE" id="PS51352"/>
    </source>
</evidence>
<evidence type="ECO:0000256" key="2">
    <source>
        <dbReference type="ARBA" id="ARBA00023002"/>
    </source>
</evidence>
<evidence type="ECO:0000256" key="3">
    <source>
        <dbReference type="ARBA" id="ARBA00023157"/>
    </source>
</evidence>
<evidence type="ECO:0000313" key="8">
    <source>
        <dbReference type="EMBL" id="CDO60911.1"/>
    </source>
</evidence>
<dbReference type="InterPro" id="IPR041205">
    <property type="entry name" value="ScsC_N"/>
</dbReference>
<feature type="signal peptide" evidence="6">
    <location>
        <begin position="1"/>
        <end position="33"/>
    </location>
</feature>
<dbReference type="EMBL" id="HG966617">
    <property type="protein sequence ID" value="CDO60911.1"/>
    <property type="molecule type" value="Genomic_DNA"/>
</dbReference>
<dbReference type="PANTHER" id="PTHR13887:SF14">
    <property type="entry name" value="DISULFIDE BOND FORMATION PROTEIN D"/>
    <property type="match status" value="1"/>
</dbReference>
<evidence type="ECO:0000256" key="4">
    <source>
        <dbReference type="ARBA" id="ARBA00023284"/>
    </source>
</evidence>
<keyword evidence="9" id="KW-1185">Reference proteome</keyword>
<evidence type="ECO:0000256" key="1">
    <source>
        <dbReference type="ARBA" id="ARBA00022729"/>
    </source>
</evidence>
<sequence>MTTTWMTTSGQCLRAFCAAFAMMFAVGATSTSAQEAAEDVFSDVQKEAIGDVIRDYLIANPQLMLEVMEALDAYESQAEAVQQRVAIEANRDALERDGYSFVAGNPDGAITVVEFFDYRCPYCKQTGDDMAELIKRHDDVRLVLKEFPILGPNSTIASRAAIAAIPQGNYLAFHFALLGVEGTLDRDKVMEVAEAQGLDVDKLSSAMESERVDRIIDDNRTLAREIGVRGTPAIVIGDELVPGAAPLDVIEARIQAIRDAAAEAG</sequence>
<name>X5MP47_9HYPH</name>
<dbReference type="STRING" id="1458461.BN1012_Phect2698"/>
<dbReference type="InterPro" id="IPR001853">
    <property type="entry name" value="DSBA-like_thioredoxin_dom"/>
</dbReference>
<feature type="coiled-coil region" evidence="5">
    <location>
        <begin position="64"/>
        <end position="97"/>
    </location>
</feature>
<proteinExistence type="predicted"/>
<dbReference type="HOGENOM" id="CLU_000288_47_4_5"/>
<evidence type="ECO:0000256" key="5">
    <source>
        <dbReference type="SAM" id="Coils"/>
    </source>
</evidence>
<dbReference type="SUPFAM" id="SSF52833">
    <property type="entry name" value="Thioredoxin-like"/>
    <property type="match status" value="1"/>
</dbReference>
<dbReference type="RefSeq" id="WP_052534660.1">
    <property type="nucleotide sequence ID" value="NZ_HG966617.1"/>
</dbReference>
<keyword evidence="5" id="KW-0175">Coiled coil</keyword>
<dbReference type="CDD" id="cd03023">
    <property type="entry name" value="DsbA_Com1_like"/>
    <property type="match status" value="1"/>
</dbReference>
<dbReference type="KEGG" id="pect:BN1012_Phect2698"/>
<dbReference type="PANTHER" id="PTHR13887">
    <property type="entry name" value="GLUTATHIONE S-TRANSFERASE KAPPA"/>
    <property type="match status" value="1"/>
</dbReference>
<organism evidence="8 9">
    <name type="scientific">Candidatus Phaeomarinibacter ectocarpi</name>
    <dbReference type="NCBI Taxonomy" id="1458461"/>
    <lineage>
        <taxon>Bacteria</taxon>
        <taxon>Pseudomonadati</taxon>
        <taxon>Pseudomonadota</taxon>
        <taxon>Alphaproteobacteria</taxon>
        <taxon>Hyphomicrobiales</taxon>
        <taxon>Parvibaculaceae</taxon>
        <taxon>Candidatus Phaeomarinibacter</taxon>
    </lineage>
</organism>
<gene>
    <name evidence="8" type="ORF">BN1012_Phect2698</name>
</gene>
<protein>
    <submittedName>
        <fullName evidence="8">DSBA oxidoreductase</fullName>
    </submittedName>
</protein>
<dbReference type="InterPro" id="IPR036249">
    <property type="entry name" value="Thioredoxin-like_sf"/>
</dbReference>